<protein>
    <submittedName>
        <fullName evidence="2">Uncharacterized protein</fullName>
    </submittedName>
</protein>
<keyword evidence="1" id="KW-1133">Transmembrane helix</keyword>
<keyword evidence="1" id="KW-0472">Membrane</keyword>
<dbReference type="Pfam" id="PF04646">
    <property type="entry name" value="DUF604"/>
    <property type="match status" value="1"/>
</dbReference>
<evidence type="ECO:0000313" key="2">
    <source>
        <dbReference type="EMBL" id="KAJ9180689.1"/>
    </source>
</evidence>
<dbReference type="PANTHER" id="PTHR10811">
    <property type="entry name" value="FRINGE-RELATED"/>
    <property type="match status" value="1"/>
</dbReference>
<dbReference type="EMBL" id="JARPOI010000005">
    <property type="protein sequence ID" value="KAJ9180689.1"/>
    <property type="molecule type" value="Genomic_DNA"/>
</dbReference>
<dbReference type="InterPro" id="IPR006740">
    <property type="entry name" value="DUF604"/>
</dbReference>
<accession>A0ABQ9MK64</accession>
<organism evidence="2 3">
    <name type="scientific">Hevea brasiliensis</name>
    <name type="common">Para rubber tree</name>
    <name type="synonym">Siphonia brasiliensis</name>
    <dbReference type="NCBI Taxonomy" id="3981"/>
    <lineage>
        <taxon>Eukaryota</taxon>
        <taxon>Viridiplantae</taxon>
        <taxon>Streptophyta</taxon>
        <taxon>Embryophyta</taxon>
        <taxon>Tracheophyta</taxon>
        <taxon>Spermatophyta</taxon>
        <taxon>Magnoliopsida</taxon>
        <taxon>eudicotyledons</taxon>
        <taxon>Gunneridae</taxon>
        <taxon>Pentapetalae</taxon>
        <taxon>rosids</taxon>
        <taxon>fabids</taxon>
        <taxon>Malpighiales</taxon>
        <taxon>Euphorbiaceae</taxon>
        <taxon>Crotonoideae</taxon>
        <taxon>Micrandreae</taxon>
        <taxon>Hevea</taxon>
    </lineage>
</organism>
<proteinExistence type="predicted"/>
<feature type="transmembrane region" description="Helical" evidence="1">
    <location>
        <begin position="31"/>
        <end position="53"/>
    </location>
</feature>
<keyword evidence="1" id="KW-0812">Transmembrane</keyword>
<keyword evidence="3" id="KW-1185">Reference proteome</keyword>
<evidence type="ECO:0000313" key="3">
    <source>
        <dbReference type="Proteomes" id="UP001174677"/>
    </source>
</evidence>
<comment type="caution">
    <text evidence="2">The sequence shown here is derived from an EMBL/GenBank/DDBJ whole genome shotgun (WGS) entry which is preliminary data.</text>
</comment>
<gene>
    <name evidence="2" type="ORF">P3X46_008902</name>
</gene>
<reference evidence="2" key="1">
    <citation type="journal article" date="2023" name="Plant Biotechnol. J.">
        <title>Chromosome-level wild Hevea brasiliensis genome provides new tools for genomic-assisted breeding and valuable loci to elevate rubber yield.</title>
        <authorList>
            <person name="Cheng H."/>
            <person name="Song X."/>
            <person name="Hu Y."/>
            <person name="Wu T."/>
            <person name="Yang Q."/>
            <person name="An Z."/>
            <person name="Feng S."/>
            <person name="Deng Z."/>
            <person name="Wu W."/>
            <person name="Zeng X."/>
            <person name="Tu M."/>
            <person name="Wang X."/>
            <person name="Huang H."/>
        </authorList>
    </citation>
    <scope>NUCLEOTIDE SEQUENCE</scope>
    <source>
        <strain evidence="2">MT/VB/25A 57/8</strain>
    </source>
</reference>
<dbReference type="Proteomes" id="UP001174677">
    <property type="component" value="Chromosome 5"/>
</dbReference>
<name>A0ABQ9MK64_HEVBR</name>
<sequence length="504" mass="58094">MSSPRETIHDPFNSWKFLVFPTIKATDIFSLFVKATLLVTTVVSISLLFYSAFSNQSQWLRCPECNGVLLSGHRKLTKGNNAFDDSYQETNVSHILFGVGGSAKTWNQRRHYCELWWRPEITRGYVWLDEKLPETETWPKTSPPYKVSEDTSRFKYRCSYGSRSALHIARIVKESFELGLDNVRWFVMGDDDTVFFVENLVMVLAKYDHNQMYYIGGNSESVEQDVIHSYTMAYGGGGFAISYPLAKELVRVLDGCIDRYTSFYGSDQRVQACMSEIGIPLTKELGFHQVDIRGNPYGLLASHPLAPLVSLHHLDYVQSIFPGMTRIDSLKKLIIPYGMDPGRTLQHSFCYDLNRNWSVSISWGYTIQLYPYLRTAKQLETAFRTFQTWRSWSHEPFTFNTQPISHDPCERPVVYFLDRVESVGRGQTLTTYKRHVEEGNESCDRQDYALVQAVRFVNVTSSTLKPDIWNMAPRRQCCEIVNREKQVVEVMIRGCKQFESVTPP</sequence>
<dbReference type="Gene3D" id="3.90.550.50">
    <property type="match status" value="1"/>
</dbReference>
<evidence type="ECO:0000256" key="1">
    <source>
        <dbReference type="SAM" id="Phobius"/>
    </source>
</evidence>